<dbReference type="RefSeq" id="XP_025431657.1">
    <property type="nucleotide sequence ID" value="XM_025576307.1"/>
</dbReference>
<proteinExistence type="predicted"/>
<dbReference type="AlphaFoldDB" id="A0A318ZF01"/>
<gene>
    <name evidence="2" type="ORF">BP01DRAFT_36406</name>
</gene>
<keyword evidence="1" id="KW-1133">Transmembrane helix</keyword>
<evidence type="ECO:0000313" key="3">
    <source>
        <dbReference type="Proteomes" id="UP000248349"/>
    </source>
</evidence>
<name>A0A318ZF01_9EURO</name>
<keyword evidence="3" id="KW-1185">Reference proteome</keyword>
<keyword evidence="1" id="KW-0812">Transmembrane</keyword>
<keyword evidence="1" id="KW-0472">Membrane</keyword>
<evidence type="ECO:0000313" key="2">
    <source>
        <dbReference type="EMBL" id="PYH45675.1"/>
    </source>
</evidence>
<dbReference type="Proteomes" id="UP000248349">
    <property type="component" value="Unassembled WGS sequence"/>
</dbReference>
<evidence type="ECO:0000256" key="1">
    <source>
        <dbReference type="SAM" id="Phobius"/>
    </source>
</evidence>
<dbReference type="GeneID" id="37077536"/>
<organism evidence="2 3">
    <name type="scientific">Aspergillus saccharolyticus JOP 1030-1</name>
    <dbReference type="NCBI Taxonomy" id="1450539"/>
    <lineage>
        <taxon>Eukaryota</taxon>
        <taxon>Fungi</taxon>
        <taxon>Dikarya</taxon>
        <taxon>Ascomycota</taxon>
        <taxon>Pezizomycotina</taxon>
        <taxon>Eurotiomycetes</taxon>
        <taxon>Eurotiomycetidae</taxon>
        <taxon>Eurotiales</taxon>
        <taxon>Aspergillaceae</taxon>
        <taxon>Aspergillus</taxon>
        <taxon>Aspergillus subgen. Circumdati</taxon>
    </lineage>
</organism>
<accession>A0A318ZF01</accession>
<sequence>MTRSVNRLAANEVSVNSHLSTPWRCIDHQFSDRARPSGRSSARSVTALVESLVVARRLHNGCVHLKRVLSYFLVTVAKLVFCTRLGLFLFLLFLPSSLGRVRPSPSALRFRAHPSNTSV</sequence>
<dbReference type="EMBL" id="KZ821230">
    <property type="protein sequence ID" value="PYH45675.1"/>
    <property type="molecule type" value="Genomic_DNA"/>
</dbReference>
<protein>
    <submittedName>
        <fullName evidence="2">Uncharacterized protein</fullName>
    </submittedName>
</protein>
<feature type="transmembrane region" description="Helical" evidence="1">
    <location>
        <begin position="68"/>
        <end position="94"/>
    </location>
</feature>
<reference evidence="2 3" key="1">
    <citation type="submission" date="2016-12" db="EMBL/GenBank/DDBJ databases">
        <title>The genomes of Aspergillus section Nigri reveals drivers in fungal speciation.</title>
        <authorList>
            <consortium name="DOE Joint Genome Institute"/>
            <person name="Vesth T.C."/>
            <person name="Nybo J."/>
            <person name="Theobald S."/>
            <person name="Brandl J."/>
            <person name="Frisvad J.C."/>
            <person name="Nielsen K.F."/>
            <person name="Lyhne E.K."/>
            <person name="Kogle M.E."/>
            <person name="Kuo A."/>
            <person name="Riley R."/>
            <person name="Clum A."/>
            <person name="Nolan M."/>
            <person name="Lipzen A."/>
            <person name="Salamov A."/>
            <person name="Henrissat B."/>
            <person name="Wiebenga A."/>
            <person name="De Vries R.P."/>
            <person name="Grigoriev I.V."/>
            <person name="Mortensen U.H."/>
            <person name="Andersen M.R."/>
            <person name="Baker S.E."/>
        </authorList>
    </citation>
    <scope>NUCLEOTIDE SEQUENCE [LARGE SCALE GENOMIC DNA]</scope>
    <source>
        <strain evidence="2 3">JOP 1030-1</strain>
    </source>
</reference>